<dbReference type="EMBL" id="MU839036">
    <property type="protein sequence ID" value="KAK1762541.1"/>
    <property type="molecule type" value="Genomic_DNA"/>
</dbReference>
<sequence>MRIWNPSVSALFVGWPMVCAEQVPTGREIFNIDLRSGLPRGSPGDQNLGPCICIVPSTGCRRGPRFADLRECCWCS</sequence>
<keyword evidence="1" id="KW-0732">Signal</keyword>
<feature type="signal peptide" evidence="1">
    <location>
        <begin position="1"/>
        <end position="20"/>
    </location>
</feature>
<feature type="chain" id="PRO_5042527957" description="Secreted protein" evidence="1">
    <location>
        <begin position="21"/>
        <end position="76"/>
    </location>
</feature>
<gene>
    <name evidence="2" type="ORF">QBC33DRAFT_551774</name>
</gene>
<evidence type="ECO:0000313" key="2">
    <source>
        <dbReference type="EMBL" id="KAK1762541.1"/>
    </source>
</evidence>
<comment type="caution">
    <text evidence="2">The sequence shown here is derived from an EMBL/GenBank/DDBJ whole genome shotgun (WGS) entry which is preliminary data.</text>
</comment>
<dbReference type="GeneID" id="85312414"/>
<reference evidence="2" key="1">
    <citation type="submission" date="2023-06" db="EMBL/GenBank/DDBJ databases">
        <title>Genome-scale phylogeny and comparative genomics of the fungal order Sordariales.</title>
        <authorList>
            <consortium name="Lawrence Berkeley National Laboratory"/>
            <person name="Hensen N."/>
            <person name="Bonometti L."/>
            <person name="Westerberg I."/>
            <person name="Brannstrom I.O."/>
            <person name="Guillou S."/>
            <person name="Cros-Aarteil S."/>
            <person name="Calhoun S."/>
            <person name="Haridas S."/>
            <person name="Kuo A."/>
            <person name="Mondo S."/>
            <person name="Pangilinan J."/>
            <person name="Riley R."/>
            <person name="Labutti K."/>
            <person name="Andreopoulos B."/>
            <person name="Lipzen A."/>
            <person name="Chen C."/>
            <person name="Yanf M."/>
            <person name="Daum C."/>
            <person name="Ng V."/>
            <person name="Clum A."/>
            <person name="Steindorff A."/>
            <person name="Ohm R."/>
            <person name="Martin F."/>
            <person name="Silar P."/>
            <person name="Natvig D."/>
            <person name="Lalanne C."/>
            <person name="Gautier V."/>
            <person name="Ament-Velasquez S.L."/>
            <person name="Kruys A."/>
            <person name="Hutchinson M.I."/>
            <person name="Powell A.J."/>
            <person name="Barry K."/>
            <person name="Miller A.N."/>
            <person name="Grigoriev I.V."/>
            <person name="Debuchy R."/>
            <person name="Gladieux P."/>
            <person name="Thoren M.H."/>
            <person name="Johannesson H."/>
        </authorList>
    </citation>
    <scope>NUCLEOTIDE SEQUENCE</scope>
    <source>
        <strain evidence="2">8032-3</strain>
    </source>
</reference>
<name>A0AAJ0BQR8_9PEZI</name>
<evidence type="ECO:0000256" key="1">
    <source>
        <dbReference type="SAM" id="SignalP"/>
    </source>
</evidence>
<keyword evidence="3" id="KW-1185">Reference proteome</keyword>
<organism evidence="2 3">
    <name type="scientific">Phialemonium atrogriseum</name>
    <dbReference type="NCBI Taxonomy" id="1093897"/>
    <lineage>
        <taxon>Eukaryota</taxon>
        <taxon>Fungi</taxon>
        <taxon>Dikarya</taxon>
        <taxon>Ascomycota</taxon>
        <taxon>Pezizomycotina</taxon>
        <taxon>Sordariomycetes</taxon>
        <taxon>Sordariomycetidae</taxon>
        <taxon>Cephalothecales</taxon>
        <taxon>Cephalothecaceae</taxon>
        <taxon>Phialemonium</taxon>
    </lineage>
</organism>
<protein>
    <recommendedName>
        <fullName evidence="4">Secreted protein</fullName>
    </recommendedName>
</protein>
<evidence type="ECO:0008006" key="4">
    <source>
        <dbReference type="Google" id="ProtNLM"/>
    </source>
</evidence>
<dbReference type="RefSeq" id="XP_060278754.1">
    <property type="nucleotide sequence ID" value="XM_060429227.1"/>
</dbReference>
<accession>A0AAJ0BQR8</accession>
<evidence type="ECO:0000313" key="3">
    <source>
        <dbReference type="Proteomes" id="UP001244011"/>
    </source>
</evidence>
<dbReference type="Proteomes" id="UP001244011">
    <property type="component" value="Unassembled WGS sequence"/>
</dbReference>
<dbReference type="AlphaFoldDB" id="A0AAJ0BQR8"/>
<proteinExistence type="predicted"/>